<organism evidence="1 2">
    <name type="scientific">Gigaspora margarita</name>
    <dbReference type="NCBI Taxonomy" id="4874"/>
    <lineage>
        <taxon>Eukaryota</taxon>
        <taxon>Fungi</taxon>
        <taxon>Fungi incertae sedis</taxon>
        <taxon>Mucoromycota</taxon>
        <taxon>Glomeromycotina</taxon>
        <taxon>Glomeromycetes</taxon>
        <taxon>Diversisporales</taxon>
        <taxon>Gigasporaceae</taxon>
        <taxon>Gigaspora</taxon>
    </lineage>
</organism>
<comment type="caution">
    <text evidence="1">The sequence shown here is derived from an EMBL/GenBank/DDBJ whole genome shotgun (WGS) entry which is preliminary data.</text>
</comment>
<accession>A0ABN7VLW4</accession>
<sequence>MSKTTEKKLKESQVPLRSFINWVAISEWIERDKPYKEHKEILSQQQHENGIAHSGHDGKSIDLVVLDCV</sequence>
<evidence type="ECO:0000313" key="2">
    <source>
        <dbReference type="Proteomes" id="UP000789901"/>
    </source>
</evidence>
<protein>
    <submittedName>
        <fullName evidence="1">36636_t:CDS:1</fullName>
    </submittedName>
</protein>
<proteinExistence type="predicted"/>
<feature type="non-terminal residue" evidence="1">
    <location>
        <position position="69"/>
    </location>
</feature>
<keyword evidence="2" id="KW-1185">Reference proteome</keyword>
<reference evidence="1 2" key="1">
    <citation type="submission" date="2021-06" db="EMBL/GenBank/DDBJ databases">
        <authorList>
            <person name="Kallberg Y."/>
            <person name="Tangrot J."/>
            <person name="Rosling A."/>
        </authorList>
    </citation>
    <scope>NUCLEOTIDE SEQUENCE [LARGE SCALE GENOMIC DNA]</scope>
    <source>
        <strain evidence="1 2">120-4 pot B 10/14</strain>
    </source>
</reference>
<dbReference type="EMBL" id="CAJVQB010017474">
    <property type="protein sequence ID" value="CAG8784416.1"/>
    <property type="molecule type" value="Genomic_DNA"/>
</dbReference>
<gene>
    <name evidence="1" type="ORF">GMARGA_LOCUS20191</name>
</gene>
<name>A0ABN7VLW4_GIGMA</name>
<evidence type="ECO:0000313" key="1">
    <source>
        <dbReference type="EMBL" id="CAG8784416.1"/>
    </source>
</evidence>
<dbReference type="Proteomes" id="UP000789901">
    <property type="component" value="Unassembled WGS sequence"/>
</dbReference>